<evidence type="ECO:0000256" key="2">
    <source>
        <dbReference type="ARBA" id="ARBA00010199"/>
    </source>
</evidence>
<keyword evidence="7 8" id="KW-0472">Membrane</keyword>
<feature type="transmembrane region" description="Helical" evidence="8">
    <location>
        <begin position="95"/>
        <end position="117"/>
    </location>
</feature>
<dbReference type="GO" id="GO:0005886">
    <property type="term" value="C:plasma membrane"/>
    <property type="evidence" value="ECO:0007669"/>
    <property type="project" value="UniProtKB-SubCell"/>
</dbReference>
<keyword evidence="4" id="KW-1003">Cell membrane</keyword>
<dbReference type="NCBIfam" id="TIGR00797">
    <property type="entry name" value="matE"/>
    <property type="match status" value="1"/>
</dbReference>
<feature type="transmembrane region" description="Helical" evidence="8">
    <location>
        <begin position="193"/>
        <end position="213"/>
    </location>
</feature>
<evidence type="ECO:0000313" key="9">
    <source>
        <dbReference type="EMBL" id="SDL23558.1"/>
    </source>
</evidence>
<dbReference type="Proteomes" id="UP000199475">
    <property type="component" value="Unassembled WGS sequence"/>
</dbReference>
<gene>
    <name evidence="9" type="ORF">SAMN04488242_0892</name>
</gene>
<accession>A0A1G9IE71</accession>
<evidence type="ECO:0000256" key="6">
    <source>
        <dbReference type="ARBA" id="ARBA00022989"/>
    </source>
</evidence>
<protein>
    <submittedName>
        <fullName evidence="9">Putative efflux protein, MATE family</fullName>
    </submittedName>
</protein>
<comment type="similarity">
    <text evidence="2">Belongs to the multi antimicrobial extrusion (MATE) (TC 2.A.66.1) family.</text>
</comment>
<dbReference type="AlphaFoldDB" id="A0A1G9IE71"/>
<dbReference type="STRING" id="686624.SAMN04488242_0892"/>
<dbReference type="PANTHER" id="PTHR42893">
    <property type="entry name" value="PROTEIN DETOXIFICATION 44, CHLOROPLASTIC-RELATED"/>
    <property type="match status" value="1"/>
</dbReference>
<feature type="transmembrane region" description="Helical" evidence="8">
    <location>
        <begin position="381"/>
        <end position="403"/>
    </location>
</feature>
<dbReference type="PANTHER" id="PTHR42893:SF46">
    <property type="entry name" value="PROTEIN DETOXIFICATION 44, CHLOROPLASTIC"/>
    <property type="match status" value="1"/>
</dbReference>
<dbReference type="EMBL" id="FNGP01000001">
    <property type="protein sequence ID" value="SDL23558.1"/>
    <property type="molecule type" value="Genomic_DNA"/>
</dbReference>
<feature type="transmembrane region" description="Helical" evidence="8">
    <location>
        <begin position="165"/>
        <end position="187"/>
    </location>
</feature>
<feature type="transmembrane region" description="Helical" evidence="8">
    <location>
        <begin position="45"/>
        <end position="70"/>
    </location>
</feature>
<dbReference type="GO" id="GO:0015297">
    <property type="term" value="F:antiporter activity"/>
    <property type="evidence" value="ECO:0007669"/>
    <property type="project" value="InterPro"/>
</dbReference>
<feature type="transmembrane region" description="Helical" evidence="8">
    <location>
        <begin position="137"/>
        <end position="158"/>
    </location>
</feature>
<feature type="transmembrane region" description="Helical" evidence="8">
    <location>
        <begin position="312"/>
        <end position="331"/>
    </location>
</feature>
<feature type="transmembrane region" description="Helical" evidence="8">
    <location>
        <begin position="409"/>
        <end position="431"/>
    </location>
</feature>
<name>A0A1G9IE71_9ACTN</name>
<evidence type="ECO:0000256" key="7">
    <source>
        <dbReference type="ARBA" id="ARBA00023136"/>
    </source>
</evidence>
<organism evidence="9 10">
    <name type="scientific">Tessaracoccus oleiagri</name>
    <dbReference type="NCBI Taxonomy" id="686624"/>
    <lineage>
        <taxon>Bacteria</taxon>
        <taxon>Bacillati</taxon>
        <taxon>Actinomycetota</taxon>
        <taxon>Actinomycetes</taxon>
        <taxon>Propionibacteriales</taxon>
        <taxon>Propionibacteriaceae</taxon>
        <taxon>Tessaracoccus</taxon>
    </lineage>
</organism>
<dbReference type="PIRSF" id="PIRSF006603">
    <property type="entry name" value="DinF"/>
    <property type="match status" value="1"/>
</dbReference>
<evidence type="ECO:0000256" key="1">
    <source>
        <dbReference type="ARBA" id="ARBA00004651"/>
    </source>
</evidence>
<keyword evidence="10" id="KW-1185">Reference proteome</keyword>
<proteinExistence type="inferred from homology"/>
<feature type="transmembrane region" description="Helical" evidence="8">
    <location>
        <begin position="351"/>
        <end position="369"/>
    </location>
</feature>
<dbReference type="InterPro" id="IPR002528">
    <property type="entry name" value="MATE_fam"/>
</dbReference>
<evidence type="ECO:0000256" key="5">
    <source>
        <dbReference type="ARBA" id="ARBA00022692"/>
    </source>
</evidence>
<feature type="transmembrane region" description="Helical" evidence="8">
    <location>
        <begin position="245"/>
        <end position="272"/>
    </location>
</feature>
<keyword evidence="6 8" id="KW-1133">Transmembrane helix</keyword>
<dbReference type="GO" id="GO:0042910">
    <property type="term" value="F:xenobiotic transmembrane transporter activity"/>
    <property type="evidence" value="ECO:0007669"/>
    <property type="project" value="InterPro"/>
</dbReference>
<dbReference type="InterPro" id="IPR044644">
    <property type="entry name" value="DinF-like"/>
</dbReference>
<feature type="transmembrane region" description="Helical" evidence="8">
    <location>
        <begin position="278"/>
        <end position="300"/>
    </location>
</feature>
<reference evidence="9 10" key="1">
    <citation type="submission" date="2016-10" db="EMBL/GenBank/DDBJ databases">
        <authorList>
            <person name="de Groot N.N."/>
        </authorList>
    </citation>
    <scope>NUCLEOTIDE SEQUENCE [LARGE SCALE GENOMIC DNA]</scope>
    <source>
        <strain evidence="9 10">CGMCC 1.9159</strain>
    </source>
</reference>
<sequence length="443" mass="46416">MDGRRLPLVSLTRRILSLAVPAFAALIAQPLMTLADTWIVGRLGTIPLAGLGIGAVVLTTMVGIMIFLAYGSTATVSRQVGAGNQRRALELGTQAMWLALALGLALVVLTVLGASWIAGALGADDGVHAQAVEYLRWAVPGMPGMLVMLAATGTFRGLSDARTPLVLLVGAASLNFALNLFFVYVVGMGIGGAGLGTAVAETTMGAAAAFLVARQGRRLGARLRPVPVDMWLNLRVGLPLMLRTLALRIAILLTTYVAAAQGAAALAAHHVVMQVWNFLANALDAIAIAGQTIIGTALGASRRDEARESTRLMTRWSIGVGAVLGLVVFVVRGPLAGFFASDLEVRDHAAWLFVVVAVALPLAGYVFLLDGVLIGAGDGPYLARAGVVALLIYVPLAIAVLWLPRGQLGLVGLWLAFAFGYMGARALTLWWRARTEDWMVEGA</sequence>
<comment type="subcellular location">
    <subcellularLocation>
        <location evidence="1">Cell membrane</location>
        <topology evidence="1">Multi-pass membrane protein</topology>
    </subcellularLocation>
</comment>
<keyword evidence="5 8" id="KW-0812">Transmembrane</keyword>
<evidence type="ECO:0000313" key="10">
    <source>
        <dbReference type="Proteomes" id="UP000199475"/>
    </source>
</evidence>
<evidence type="ECO:0000256" key="3">
    <source>
        <dbReference type="ARBA" id="ARBA00022448"/>
    </source>
</evidence>
<dbReference type="Pfam" id="PF01554">
    <property type="entry name" value="MatE"/>
    <property type="match status" value="2"/>
</dbReference>
<evidence type="ECO:0000256" key="8">
    <source>
        <dbReference type="SAM" id="Phobius"/>
    </source>
</evidence>
<dbReference type="InterPro" id="IPR048279">
    <property type="entry name" value="MdtK-like"/>
</dbReference>
<evidence type="ECO:0000256" key="4">
    <source>
        <dbReference type="ARBA" id="ARBA00022475"/>
    </source>
</evidence>
<keyword evidence="3" id="KW-0813">Transport</keyword>